<dbReference type="AlphaFoldDB" id="A0A9W6Y7Y5"/>
<dbReference type="EMBL" id="BSXT01003512">
    <property type="protein sequence ID" value="GMF54487.1"/>
    <property type="molecule type" value="Genomic_DNA"/>
</dbReference>
<dbReference type="OrthoDB" id="110338at2759"/>
<dbReference type="PANTHER" id="PTHR31569">
    <property type="entry name" value="SWIM-TYPE DOMAIN-CONTAINING PROTEIN"/>
    <property type="match status" value="1"/>
</dbReference>
<proteinExistence type="predicted"/>
<reference evidence="2" key="1">
    <citation type="submission" date="2023-04" db="EMBL/GenBank/DDBJ databases">
        <title>Phytophthora fragariaefolia NBRC 109709.</title>
        <authorList>
            <person name="Ichikawa N."/>
            <person name="Sato H."/>
            <person name="Tonouchi N."/>
        </authorList>
    </citation>
    <scope>NUCLEOTIDE SEQUENCE</scope>
    <source>
        <strain evidence="2">NBRC 109709</strain>
    </source>
</reference>
<evidence type="ECO:0000313" key="2">
    <source>
        <dbReference type="EMBL" id="GMF54487.1"/>
    </source>
</evidence>
<feature type="compositionally biased region" description="Basic and acidic residues" evidence="1">
    <location>
        <begin position="251"/>
        <end position="260"/>
    </location>
</feature>
<keyword evidence="3" id="KW-1185">Reference proteome</keyword>
<evidence type="ECO:0000313" key="3">
    <source>
        <dbReference type="Proteomes" id="UP001165121"/>
    </source>
</evidence>
<dbReference type="PANTHER" id="PTHR31569:SF4">
    <property type="entry name" value="SWIM-TYPE DOMAIN-CONTAINING PROTEIN"/>
    <property type="match status" value="1"/>
</dbReference>
<comment type="caution">
    <text evidence="2">The sequence shown here is derived from an EMBL/GenBank/DDBJ whole genome shotgun (WGS) entry which is preliminary data.</text>
</comment>
<feature type="region of interest" description="Disordered" evidence="1">
    <location>
        <begin position="229"/>
        <end position="271"/>
    </location>
</feature>
<evidence type="ECO:0000256" key="1">
    <source>
        <dbReference type="SAM" id="MobiDB-lite"/>
    </source>
</evidence>
<dbReference type="Proteomes" id="UP001165121">
    <property type="component" value="Unassembled WGS sequence"/>
</dbReference>
<protein>
    <submittedName>
        <fullName evidence="2">Unnamed protein product</fullName>
    </submittedName>
</protein>
<name>A0A9W6Y7Y5_9STRA</name>
<organism evidence="2 3">
    <name type="scientific">Phytophthora fragariaefolia</name>
    <dbReference type="NCBI Taxonomy" id="1490495"/>
    <lineage>
        <taxon>Eukaryota</taxon>
        <taxon>Sar</taxon>
        <taxon>Stramenopiles</taxon>
        <taxon>Oomycota</taxon>
        <taxon>Peronosporomycetes</taxon>
        <taxon>Peronosporales</taxon>
        <taxon>Peronosporaceae</taxon>
        <taxon>Phytophthora</taxon>
    </lineage>
</organism>
<accession>A0A9W6Y7Y5</accession>
<feature type="region of interest" description="Disordered" evidence="1">
    <location>
        <begin position="279"/>
        <end position="298"/>
    </location>
</feature>
<feature type="compositionally biased region" description="Basic and acidic residues" evidence="1">
    <location>
        <begin position="281"/>
        <end position="298"/>
    </location>
</feature>
<gene>
    <name evidence="2" type="ORF">Pfra01_002275000</name>
</gene>
<dbReference type="InterPro" id="IPR052579">
    <property type="entry name" value="Zinc_finger_SWIM"/>
</dbReference>
<sequence>MASSVKKEVKALMRLLVYARNKMEYDEARSIMKDLLGATRDTDIFGELGQLAGGMGLWGKIKDVIKSTFSIDELVTTLITLQEYAEDQYIAEYHRVGSRPHGPDEDPELAALAMQISPFAHRLVEEQHCVATSPNTNYNIKLLSPGKAISMNNSTGVTYEVNIETTPTFSVAYNWLEDFYEALNNGQVVDFALSNTACIPGLSQVASVGAATLSQTSFTDLVTRLEVSTRASDDEVAPTQRASQSGTQPAGDERYEKDNDNGAASPVASIPPPVVASCAVDQKDTKSTPKRTKNEELSAKRPLSAFAERPLVHGMTKAQRREKMKKEECQLALDLAEQYRTGKLKTPAKLEDVARLLDGPCSLFHAKPMAETLMLPFAKVHGPAQIQSYSAGQSVPVVKAFRS</sequence>